<keyword evidence="2" id="KW-0812">Transmembrane</keyword>
<protein>
    <submittedName>
        <fullName evidence="8">ShlB/FhaC/HecB family hemolysin secretion/activation protein</fullName>
    </submittedName>
</protein>
<keyword evidence="4" id="KW-0732">Signal</keyword>
<evidence type="ECO:0000313" key="9">
    <source>
        <dbReference type="Proteomes" id="UP001208935"/>
    </source>
</evidence>
<keyword evidence="1" id="KW-1134">Transmembrane beta strand</keyword>
<keyword evidence="3" id="KW-0998">Cell outer membrane</keyword>
<gene>
    <name evidence="8" type="ORF">D5039_21095</name>
</gene>
<dbReference type="PIRSF" id="PIRSF029745">
    <property type="entry name" value="FhaC"/>
    <property type="match status" value="1"/>
</dbReference>
<feature type="domain" description="ShlB POTRA" evidence="7">
    <location>
        <begin position="169"/>
        <end position="217"/>
    </location>
</feature>
<evidence type="ECO:0000256" key="4">
    <source>
        <dbReference type="SAM" id="SignalP"/>
    </source>
</evidence>
<evidence type="ECO:0000256" key="1">
    <source>
        <dbReference type="ARBA" id="ARBA00022452"/>
    </source>
</evidence>
<reference evidence="9" key="1">
    <citation type="submission" date="2023-07" db="EMBL/GenBank/DDBJ databases">
        <title>Verminephrobacter genomes.</title>
        <authorList>
            <person name="Lund M.B."/>
        </authorList>
    </citation>
    <scope>NUCLEOTIDE SEQUENCE [LARGE SCALE GENOMIC DNA]</scope>
    <source>
        <strain evidence="9">AtM5-05</strain>
    </source>
</reference>
<dbReference type="InterPro" id="IPR051544">
    <property type="entry name" value="TPS_OM_transporter"/>
</dbReference>
<dbReference type="InterPro" id="IPR013686">
    <property type="entry name" value="Polypept-transport_assoc_ShlB"/>
</dbReference>
<feature type="domain" description="Polypeptide-transport-associated ShlB-type" evidence="6">
    <location>
        <begin position="78"/>
        <end position="149"/>
    </location>
</feature>
<keyword evidence="9" id="KW-1185">Reference proteome</keyword>
<comment type="caution">
    <text evidence="8">The sequence shown here is derived from an EMBL/GenBank/DDBJ whole genome shotgun (WGS) entry which is preliminary data.</text>
</comment>
<dbReference type="Proteomes" id="UP001208935">
    <property type="component" value="Unassembled WGS sequence"/>
</dbReference>
<feature type="signal peptide" evidence="4">
    <location>
        <begin position="1"/>
        <end position="16"/>
    </location>
</feature>
<evidence type="ECO:0000259" key="6">
    <source>
        <dbReference type="Pfam" id="PF08479"/>
    </source>
</evidence>
<proteinExistence type="predicted"/>
<evidence type="ECO:0000256" key="2">
    <source>
        <dbReference type="ARBA" id="ARBA00022692"/>
    </source>
</evidence>
<dbReference type="EMBL" id="QZCW01000005">
    <property type="protein sequence ID" value="MCW5323550.1"/>
    <property type="molecule type" value="Genomic_DNA"/>
</dbReference>
<evidence type="ECO:0000259" key="7">
    <source>
        <dbReference type="Pfam" id="PF17287"/>
    </source>
</evidence>
<feature type="domain" description="Haemolysin activator HlyB C-terminal" evidence="5">
    <location>
        <begin position="222"/>
        <end position="541"/>
    </location>
</feature>
<feature type="chain" id="PRO_5045330146" evidence="4">
    <location>
        <begin position="17"/>
        <end position="577"/>
    </location>
</feature>
<organism evidence="8 9">
    <name type="scientific">Verminephrobacter aporrectodeae subsp. tuberculatae</name>
    <dbReference type="NCBI Taxonomy" id="1110392"/>
    <lineage>
        <taxon>Bacteria</taxon>
        <taxon>Pseudomonadati</taxon>
        <taxon>Pseudomonadota</taxon>
        <taxon>Betaproteobacteria</taxon>
        <taxon>Burkholderiales</taxon>
        <taxon>Comamonadaceae</taxon>
        <taxon>Verminephrobacter</taxon>
    </lineage>
</organism>
<dbReference type="InterPro" id="IPR035251">
    <property type="entry name" value="ShlB_POTRA"/>
</dbReference>
<dbReference type="PANTHER" id="PTHR34597:SF3">
    <property type="entry name" value="OUTER MEMBRANE TRANSPORTER CDIB"/>
    <property type="match status" value="1"/>
</dbReference>
<dbReference type="Pfam" id="PF08479">
    <property type="entry name" value="POTRA_2"/>
    <property type="match status" value="1"/>
</dbReference>
<evidence type="ECO:0000313" key="8">
    <source>
        <dbReference type="EMBL" id="MCW5323550.1"/>
    </source>
</evidence>
<keyword evidence="1" id="KW-0472">Membrane</keyword>
<dbReference type="Pfam" id="PF03865">
    <property type="entry name" value="ShlB"/>
    <property type="match status" value="1"/>
</dbReference>
<dbReference type="PANTHER" id="PTHR34597">
    <property type="entry name" value="SLR1661 PROTEIN"/>
    <property type="match status" value="1"/>
</dbReference>
<sequence length="577" mass="62730">MAACCVPCCWPLAALAQAPAGVTAPALSPAQIIEQGLRRQEERSRDQQKALEPMADELVPEKSPDAQAELAQETPCMPVTTLSLVGKDAARFPWLLDAALPQLPGCIGVKGLSAIAGALDDRLRKLGLVTTRVDLPPQNLQTGQLLIHIDAGRAADIRMVRADDARKTSTAPDEHWGTWRNAFPLSAGDIVNLRDLEQGVENMQRLPSQRVTTRLEPGEIPGSSIVYIERQDGGDRLRGGVTLDNSGGAELGRTQLSANVSFDNPAGLNDVFTASLNTNAEQFAGTHHSQSASVNYTVPWGYQLLTLSAGNSRFAQHVQGTTAQFLSSGRSKTAEARLQRTVWRSASTKLGLYASVSTRRAVSYLDDVEIIVQRRRTSNLETGLSYKQLFAKSSVEFDLGYKRGMPWHRAQEDFSTAADGGLTLRPKIWMLNGAYTSDFRLAGRPLQYSANLRAQQTRNTTLSVDQIAIGGRSSVRGFDGDAVLLAENGLVLRNEFSVPVKLRDDLDTSAFLAIDYGRVWGPSDALLAGKKLAGLALGLRGRWRATQFSATLASPLYRPDGFASRRHNLYLSLTQSF</sequence>
<accession>A0ABT3KYY0</accession>
<dbReference type="Gene3D" id="2.40.160.50">
    <property type="entry name" value="membrane protein fhac: a member of the omp85/tpsb transporter family"/>
    <property type="match status" value="1"/>
</dbReference>
<dbReference type="Pfam" id="PF17287">
    <property type="entry name" value="POTRA_3"/>
    <property type="match status" value="1"/>
</dbReference>
<dbReference type="InterPro" id="IPR027282">
    <property type="entry name" value="TPS"/>
</dbReference>
<evidence type="ECO:0000259" key="5">
    <source>
        <dbReference type="Pfam" id="PF03865"/>
    </source>
</evidence>
<dbReference type="InterPro" id="IPR005565">
    <property type="entry name" value="Hemolysn_activator_HlyB_C"/>
</dbReference>
<evidence type="ECO:0000256" key="3">
    <source>
        <dbReference type="ARBA" id="ARBA00023237"/>
    </source>
</evidence>
<name>A0ABT3KYY0_9BURK</name>